<protein>
    <submittedName>
        <fullName evidence="2">Uncharacterized protein</fullName>
    </submittedName>
</protein>
<proteinExistence type="predicted"/>
<name>A0ABW7TM53_9NOCA</name>
<reference evidence="2 3" key="1">
    <citation type="submission" date="2024-10" db="EMBL/GenBank/DDBJ databases">
        <title>The Natural Products Discovery Center: Release of the First 8490 Sequenced Strains for Exploring Actinobacteria Biosynthetic Diversity.</title>
        <authorList>
            <person name="Kalkreuter E."/>
            <person name="Kautsar S.A."/>
            <person name="Yang D."/>
            <person name="Bader C.D."/>
            <person name="Teijaro C.N."/>
            <person name="Fluegel L."/>
            <person name="Davis C.M."/>
            <person name="Simpson J.R."/>
            <person name="Lauterbach L."/>
            <person name="Steele A.D."/>
            <person name="Gui C."/>
            <person name="Meng S."/>
            <person name="Li G."/>
            <person name="Viehrig K."/>
            <person name="Ye F."/>
            <person name="Su P."/>
            <person name="Kiefer A.F."/>
            <person name="Nichols A."/>
            <person name="Cepeda A.J."/>
            <person name="Yan W."/>
            <person name="Fan B."/>
            <person name="Jiang Y."/>
            <person name="Adhikari A."/>
            <person name="Zheng C.-J."/>
            <person name="Schuster L."/>
            <person name="Cowan T.M."/>
            <person name="Smanski M.J."/>
            <person name="Chevrette M.G."/>
            <person name="De Carvalho L.P.S."/>
            <person name="Shen B."/>
        </authorList>
    </citation>
    <scope>NUCLEOTIDE SEQUENCE [LARGE SCALE GENOMIC DNA]</scope>
    <source>
        <strain evidence="2 3">NPDC020568</strain>
    </source>
</reference>
<feature type="compositionally biased region" description="Basic and acidic residues" evidence="1">
    <location>
        <begin position="202"/>
        <end position="213"/>
    </location>
</feature>
<sequence>MGFVGHLRRERFCQLVQRYAGIESRLVHGPSPFTDGPPRYQHAVRLELFERSPFLPVRRIERGGRARQHPADIVGVEYHDHPAPGHDQFHRPPAELRAQLLPPPRRALVGLDPFQHSQHGPAPRDHAGADCRETEVHQRGCRSEPGQSVRMHIGHSLSFCCRRRLADCGPVGLRTCEPADQPDLPACLPACLPVRGAYPDRPRRNNDGFEWRRSGPPSGVAALQNRPPLYKIGRPPVTAIRAPET</sequence>
<feature type="region of interest" description="Disordered" evidence="1">
    <location>
        <begin position="202"/>
        <end position="245"/>
    </location>
</feature>
<dbReference type="GeneID" id="93509796"/>
<organism evidence="2 3">
    <name type="scientific">Nocardia carnea</name>
    <dbReference type="NCBI Taxonomy" id="37328"/>
    <lineage>
        <taxon>Bacteria</taxon>
        <taxon>Bacillati</taxon>
        <taxon>Actinomycetota</taxon>
        <taxon>Actinomycetes</taxon>
        <taxon>Mycobacteriales</taxon>
        <taxon>Nocardiaceae</taxon>
        <taxon>Nocardia</taxon>
    </lineage>
</organism>
<accession>A0ABW7TM53</accession>
<dbReference type="RefSeq" id="WP_231508032.1">
    <property type="nucleotide sequence ID" value="NZ_JBIRUQ010000001.1"/>
</dbReference>
<gene>
    <name evidence="2" type="ORF">ACH4WX_06710</name>
</gene>
<comment type="caution">
    <text evidence="2">The sequence shown here is derived from an EMBL/GenBank/DDBJ whole genome shotgun (WGS) entry which is preliminary data.</text>
</comment>
<dbReference type="EMBL" id="JBIRUQ010000001">
    <property type="protein sequence ID" value="MFI1460400.1"/>
    <property type="molecule type" value="Genomic_DNA"/>
</dbReference>
<keyword evidence="3" id="KW-1185">Reference proteome</keyword>
<evidence type="ECO:0000313" key="2">
    <source>
        <dbReference type="EMBL" id="MFI1460400.1"/>
    </source>
</evidence>
<evidence type="ECO:0000256" key="1">
    <source>
        <dbReference type="SAM" id="MobiDB-lite"/>
    </source>
</evidence>
<dbReference type="Proteomes" id="UP001611263">
    <property type="component" value="Unassembled WGS sequence"/>
</dbReference>
<evidence type="ECO:0000313" key="3">
    <source>
        <dbReference type="Proteomes" id="UP001611263"/>
    </source>
</evidence>